<dbReference type="InterPro" id="IPR015881">
    <property type="entry name" value="ARHD_Rieske_2Fe_2S"/>
</dbReference>
<evidence type="ECO:0000256" key="3">
    <source>
        <dbReference type="ARBA" id="ARBA00023002"/>
    </source>
</evidence>
<keyword evidence="1" id="KW-0001">2Fe-2S</keyword>
<evidence type="ECO:0000313" key="9">
    <source>
        <dbReference type="Proteomes" id="UP000076088"/>
    </source>
</evidence>
<proteinExistence type="predicted"/>
<evidence type="ECO:0000256" key="6">
    <source>
        <dbReference type="SAM" id="MobiDB-lite"/>
    </source>
</evidence>
<dbReference type="GO" id="GO:0016491">
    <property type="term" value="F:oxidoreductase activity"/>
    <property type="evidence" value="ECO:0007669"/>
    <property type="project" value="UniProtKB-KW"/>
</dbReference>
<dbReference type="PROSITE" id="PS51296">
    <property type="entry name" value="RIESKE"/>
    <property type="match status" value="1"/>
</dbReference>
<evidence type="ECO:0000313" key="8">
    <source>
        <dbReference type="EMBL" id="AMU88497.1"/>
    </source>
</evidence>
<dbReference type="Gene3D" id="2.102.10.10">
    <property type="entry name" value="Rieske [2Fe-2S] iron-sulphur domain"/>
    <property type="match status" value="1"/>
</dbReference>
<dbReference type="AlphaFoldDB" id="A0AAC8YYL5"/>
<evidence type="ECO:0000256" key="2">
    <source>
        <dbReference type="ARBA" id="ARBA00022723"/>
    </source>
</evidence>
<keyword evidence="4" id="KW-0408">Iron</keyword>
<dbReference type="SUPFAM" id="SSF50022">
    <property type="entry name" value="ISP domain"/>
    <property type="match status" value="1"/>
</dbReference>
<dbReference type="KEGG" id="smaz:LH19_05565"/>
<sequence length="359" mass="40291">MSETISLLAERTDEPSAVAPPRPFVRRPRDCTYAEGDWEVLSRFWFPIARVKDLADKPVRSVLLDVNLVVYRTTQGISVARDLCPHRGVPLSMGWVENDELVCPYHGLRFANDGRCVRIPAQPNVVPSDRFRATTLPATELYGLVWTCLDPDNAQGGIPDFPEWDDAHFQAILCPPVAMEASPGRQVEGFIDVAHFAWIHHEAFADRENPVVPVYQTKSTDYGFRSTYISGISNFPKALQHLEPEGFVWRRVFDVHPPYTAFLTVDFPEGGVLRIMNIATPVSARRTTLYVPLVRNFDMTGSVDDVYAFNAQIFAEDQAIVEAQSPEDLPLELDDEAHFAADRSSVAYRKALRELGLTG</sequence>
<dbReference type="InterPro" id="IPR036922">
    <property type="entry name" value="Rieske_2Fe-2S_sf"/>
</dbReference>
<dbReference type="Pfam" id="PF19112">
    <property type="entry name" value="VanA_C"/>
    <property type="match status" value="1"/>
</dbReference>
<feature type="domain" description="Rieske" evidence="7">
    <location>
        <begin position="45"/>
        <end position="147"/>
    </location>
</feature>
<dbReference type="GO" id="GO:0005506">
    <property type="term" value="F:iron ion binding"/>
    <property type="evidence" value="ECO:0007669"/>
    <property type="project" value="InterPro"/>
</dbReference>
<dbReference type="CDD" id="cd03469">
    <property type="entry name" value="Rieske_RO_Alpha_N"/>
    <property type="match status" value="1"/>
</dbReference>
<gene>
    <name evidence="8" type="ORF">ATM17_05495</name>
</gene>
<dbReference type="EMBL" id="CP013344">
    <property type="protein sequence ID" value="AMU88497.1"/>
    <property type="molecule type" value="Genomic_DNA"/>
</dbReference>
<keyword evidence="9" id="KW-1185">Reference proteome</keyword>
<dbReference type="RefSeq" id="WP_054725583.1">
    <property type="nucleotide sequence ID" value="NZ_CP009429.1"/>
</dbReference>
<dbReference type="InterPro" id="IPR017941">
    <property type="entry name" value="Rieske_2Fe-2S"/>
</dbReference>
<accession>A0AAC8YYL5</accession>
<keyword evidence="5" id="KW-0411">Iron-sulfur</keyword>
<evidence type="ECO:0000259" key="7">
    <source>
        <dbReference type="PROSITE" id="PS51296"/>
    </source>
</evidence>
<dbReference type="GO" id="GO:0051537">
    <property type="term" value="F:2 iron, 2 sulfur cluster binding"/>
    <property type="evidence" value="ECO:0007669"/>
    <property type="project" value="UniProtKB-KW"/>
</dbReference>
<organism evidence="8 9">
    <name type="scientific">Sphingopyxis macrogoltabida</name>
    <name type="common">Sphingomonas macrogoltabidus</name>
    <dbReference type="NCBI Taxonomy" id="33050"/>
    <lineage>
        <taxon>Bacteria</taxon>
        <taxon>Pseudomonadati</taxon>
        <taxon>Pseudomonadota</taxon>
        <taxon>Alphaproteobacteria</taxon>
        <taxon>Sphingomonadales</taxon>
        <taxon>Sphingomonadaceae</taxon>
        <taxon>Sphingopyxis</taxon>
    </lineage>
</organism>
<protein>
    <submittedName>
        <fullName evidence="8">Rieske (2Fe-2S) protein</fullName>
    </submittedName>
</protein>
<dbReference type="PROSITE" id="PS00570">
    <property type="entry name" value="RING_HYDROXYL_ALPHA"/>
    <property type="match status" value="1"/>
</dbReference>
<dbReference type="PANTHER" id="PTHR21266:SF57">
    <property type="entry name" value="3-CHLOROBENZOATE-3,4-DIOXYGENASE"/>
    <property type="match status" value="1"/>
</dbReference>
<keyword evidence="3" id="KW-0560">Oxidoreductase</keyword>
<dbReference type="Gene3D" id="3.90.380.10">
    <property type="entry name" value="Naphthalene 1,2-dioxygenase Alpha Subunit, Chain A, domain 1"/>
    <property type="match status" value="1"/>
</dbReference>
<dbReference type="PANTHER" id="PTHR21266">
    <property type="entry name" value="IRON-SULFUR DOMAIN CONTAINING PROTEIN"/>
    <property type="match status" value="1"/>
</dbReference>
<evidence type="ECO:0000256" key="4">
    <source>
        <dbReference type="ARBA" id="ARBA00023004"/>
    </source>
</evidence>
<feature type="region of interest" description="Disordered" evidence="6">
    <location>
        <begin position="1"/>
        <end position="21"/>
    </location>
</feature>
<name>A0AAC8YYL5_SPHMC</name>
<dbReference type="Pfam" id="PF00355">
    <property type="entry name" value="Rieske"/>
    <property type="match status" value="1"/>
</dbReference>
<dbReference type="Proteomes" id="UP000076088">
    <property type="component" value="Chromosome"/>
</dbReference>
<reference evidence="8 9" key="2">
    <citation type="journal article" date="2016" name="Genome Announc.">
        <title>Complete Genome Sequence of Sphingopyxis macrogoltabida Strain 203N (NBRC 111659), a Polyethylene Glycol Degrader.</title>
        <authorList>
            <person name="Ohtsubo Y."/>
            <person name="Nonoyama S."/>
            <person name="Nagata Y."/>
            <person name="Numata M."/>
            <person name="Tsuchikane K."/>
            <person name="Hosoyama A."/>
            <person name="Yamazoe A."/>
            <person name="Tsuda M."/>
            <person name="Fujita N."/>
            <person name="Kawai F."/>
        </authorList>
    </citation>
    <scope>NUCLEOTIDE SEQUENCE [LARGE SCALE GENOMIC DNA]</scope>
    <source>
        <strain evidence="8 9">203N</strain>
    </source>
</reference>
<dbReference type="SUPFAM" id="SSF55961">
    <property type="entry name" value="Bet v1-like"/>
    <property type="match status" value="1"/>
</dbReference>
<evidence type="ECO:0000256" key="5">
    <source>
        <dbReference type="ARBA" id="ARBA00023014"/>
    </source>
</evidence>
<keyword evidence="2" id="KW-0479">Metal-binding</keyword>
<evidence type="ECO:0000256" key="1">
    <source>
        <dbReference type="ARBA" id="ARBA00022714"/>
    </source>
</evidence>
<dbReference type="InterPro" id="IPR044043">
    <property type="entry name" value="VanA_C_cat"/>
</dbReference>
<dbReference type="InterPro" id="IPR050584">
    <property type="entry name" value="Cholesterol_7-desaturase"/>
</dbReference>
<reference evidence="9" key="1">
    <citation type="submission" date="2015-11" db="EMBL/GenBank/DDBJ databases">
        <title>Complete genome sequence of a polyethylene-glycol degrader Sphingopyxis macrogoltabida 203N (NBRC 111659).</title>
        <authorList>
            <person name="Yoshiyuki O."/>
            <person name="Shouta N."/>
            <person name="Nagata Y."/>
            <person name="Numata M."/>
            <person name="Tsuchikane K."/>
            <person name="Hosoyama A."/>
            <person name="Yamazoe A."/>
            <person name="Tsuda M."/>
            <person name="Fujita N."/>
            <person name="Kawai F."/>
        </authorList>
    </citation>
    <scope>NUCLEOTIDE SEQUENCE [LARGE SCALE GENOMIC DNA]</scope>
    <source>
        <strain evidence="9">203N</strain>
    </source>
</reference>